<dbReference type="Proteomes" id="UP001145114">
    <property type="component" value="Unassembled WGS sequence"/>
</dbReference>
<gene>
    <name evidence="1" type="primary">ERC1_4</name>
    <name evidence="1" type="ORF">EV182_000974</name>
</gene>
<accession>A0ACC1HUF6</accession>
<name>A0ACC1HUF6_9FUNG</name>
<evidence type="ECO:0000313" key="2">
    <source>
        <dbReference type="Proteomes" id="UP001145114"/>
    </source>
</evidence>
<sequence length="588" mass="63740">MAANSNGAQDDVRQQSVTPHDHYNQLLLLQQPGYSTMATLPGSSSSTPLPPPSPSPSSSSPSPSEATPLLLSPDPTTKVTHTDNAATLCWTTGLVDESNLDDPRALRAAVKEEATWLTVSALSMMITYLCQYSFVFVNTLVLGHLGPKELGAASLAIATNNVINYAPILGYAGTLDTFCSTAFTAFTDKRAVGFHLQRGLLAVVLHYCLTFPFLWNIEWILLVAKQDPEIARLCGQFMRIYLFGDLPWTLFECLKQFLQAQGDMKTSTKLLVLIAPLHVVTTYLLVWSPWFGLGYIGSPLACCVTNWLMLVGLVVYISCSKAREAWGGFDYRCVHGISEFYKVALPSVAMACCDWWAFEVLTVGASYLGSTALAAQSVVVNVSAIMFQVPGGMSIAVGTRVGNMLGAGRSRTAKLTVKVGYVITAAFLLVTVSSMIGLSSWWGSIYTSDPEIIHIVAVSLRIVAFVHALDIVNMVNLGILRAMGQQRAGALICLPPYYVIMVPVGAYLAFSSLDMGVPGLWAGMLIGLVFVVAGQFTFMFGYVDWDREVVDCLERLKKSTRVDGQPLKLNVEQLENGEGGLSVTRSEC</sequence>
<protein>
    <submittedName>
        <fullName evidence="1">Ethionine resistance protein</fullName>
    </submittedName>
</protein>
<evidence type="ECO:0000313" key="1">
    <source>
        <dbReference type="EMBL" id="KAJ1679956.1"/>
    </source>
</evidence>
<proteinExistence type="predicted"/>
<keyword evidence="2" id="KW-1185">Reference proteome</keyword>
<dbReference type="EMBL" id="JAMZIH010000098">
    <property type="protein sequence ID" value="KAJ1679956.1"/>
    <property type="molecule type" value="Genomic_DNA"/>
</dbReference>
<reference evidence="1" key="1">
    <citation type="submission" date="2022-06" db="EMBL/GenBank/DDBJ databases">
        <title>Phylogenomic reconstructions and comparative analyses of Kickxellomycotina fungi.</title>
        <authorList>
            <person name="Reynolds N.K."/>
            <person name="Stajich J.E."/>
            <person name="Barry K."/>
            <person name="Grigoriev I.V."/>
            <person name="Crous P."/>
            <person name="Smith M.E."/>
        </authorList>
    </citation>
    <scope>NUCLEOTIDE SEQUENCE</scope>
    <source>
        <strain evidence="1">RSA 2271</strain>
    </source>
</reference>
<organism evidence="1 2">
    <name type="scientific">Spiromyces aspiralis</name>
    <dbReference type="NCBI Taxonomy" id="68401"/>
    <lineage>
        <taxon>Eukaryota</taxon>
        <taxon>Fungi</taxon>
        <taxon>Fungi incertae sedis</taxon>
        <taxon>Zoopagomycota</taxon>
        <taxon>Kickxellomycotina</taxon>
        <taxon>Kickxellomycetes</taxon>
        <taxon>Kickxellales</taxon>
        <taxon>Kickxellaceae</taxon>
        <taxon>Spiromyces</taxon>
    </lineage>
</organism>
<comment type="caution">
    <text evidence="1">The sequence shown here is derived from an EMBL/GenBank/DDBJ whole genome shotgun (WGS) entry which is preliminary data.</text>
</comment>